<feature type="domain" description="Sushi" evidence="5">
    <location>
        <begin position="222"/>
        <end position="290"/>
    </location>
</feature>
<gene>
    <name evidence="6" type="ORF">U0070_019012</name>
</gene>
<feature type="domain" description="Sushi" evidence="5">
    <location>
        <begin position="163"/>
        <end position="220"/>
    </location>
</feature>
<dbReference type="FunFam" id="2.10.70.10:FF:000026">
    <property type="entry name" value="Complement inhibitory factor H"/>
    <property type="match status" value="3"/>
</dbReference>
<dbReference type="GO" id="GO:0001851">
    <property type="term" value="F:complement component C3b binding"/>
    <property type="evidence" value="ECO:0007669"/>
    <property type="project" value="TreeGrafter"/>
</dbReference>
<feature type="domain" description="Sushi" evidence="5">
    <location>
        <begin position="45"/>
        <end position="102"/>
    </location>
</feature>
<dbReference type="Pfam" id="PF00084">
    <property type="entry name" value="Sushi"/>
    <property type="match status" value="6"/>
</dbReference>
<dbReference type="SUPFAM" id="SSF57535">
    <property type="entry name" value="Complement control module/SCR domain"/>
    <property type="match status" value="6"/>
</dbReference>
<dbReference type="InterPro" id="IPR051503">
    <property type="entry name" value="ComplSys_Reg/VirEntry_Med"/>
</dbReference>
<dbReference type="GO" id="GO:0006956">
    <property type="term" value="P:complement activation"/>
    <property type="evidence" value="ECO:0007669"/>
    <property type="project" value="TreeGrafter"/>
</dbReference>
<feature type="domain" description="Sushi" evidence="5">
    <location>
        <begin position="1"/>
        <end position="42"/>
    </location>
</feature>
<sequence length="406" mass="45822">MKDKYKVGELLKFSCRQGHRVGSDSVQCYYFGWSPSFPTCKEEMRTCTDIPKLEHGSVRFFVPPYYHGDSVEFTCKETFTMIGHGSVSCIRGRWTQLPQCVATDQLGNCKTPMLADMEAIHAEKIGYIHNVILIYKCRGMQKYKFSICFNGFWIHEPTCIRKESCPPPPQIPNAQIMETTVKYSDGEKVSVLCQDNYITQDTEAMVCKDGRWQSLPRCIAKIPCSQPPKIDYGSIKLPRLSEERGDTAESRSYKHGTTLSYVCDDGFRMIEEHGVTCHMGKWSAPPRCVGLPCGPPPSVLHGIVHPELDSYQHGAEVTYSCSEGFGIDGPAFIKCIGGKWPQPPYCKRTNCYSLPRFKNAIPTEEEKYSYRSGEQMTFKCVPSYQMVGSNIVTCVNGKWIGELVCK</sequence>
<dbReference type="PROSITE" id="PS50923">
    <property type="entry name" value="SUSHI"/>
    <property type="match status" value="6"/>
</dbReference>
<keyword evidence="3 4" id="KW-1015">Disulfide bond</keyword>
<dbReference type="InterPro" id="IPR035976">
    <property type="entry name" value="Sushi/SCR/CCP_sf"/>
</dbReference>
<dbReference type="GO" id="GO:0005615">
    <property type="term" value="C:extracellular space"/>
    <property type="evidence" value="ECO:0007669"/>
    <property type="project" value="TreeGrafter"/>
</dbReference>
<evidence type="ECO:0000256" key="1">
    <source>
        <dbReference type="ARBA" id="ARBA00022659"/>
    </source>
</evidence>
<dbReference type="EMBL" id="JBBHLL010000339">
    <property type="protein sequence ID" value="KAK7805473.1"/>
    <property type="molecule type" value="Genomic_DNA"/>
</dbReference>
<keyword evidence="7" id="KW-1185">Reference proteome</keyword>
<name>A0AAW0HTN6_MYOGA</name>
<comment type="caution">
    <text evidence="6">The sequence shown here is derived from an EMBL/GenBank/DDBJ whole genome shotgun (WGS) entry which is preliminary data.</text>
</comment>
<protein>
    <recommendedName>
        <fullName evidence="5">Sushi domain-containing protein</fullName>
    </recommendedName>
</protein>
<dbReference type="CDD" id="cd00033">
    <property type="entry name" value="CCP"/>
    <property type="match status" value="6"/>
</dbReference>
<evidence type="ECO:0000256" key="4">
    <source>
        <dbReference type="PROSITE-ProRule" id="PRU00302"/>
    </source>
</evidence>
<reference evidence="6 7" key="1">
    <citation type="journal article" date="2023" name="bioRxiv">
        <title>Conserved and derived expression patterns and positive selection on dental genes reveal complex evolutionary context of ever-growing rodent molars.</title>
        <authorList>
            <person name="Calamari Z.T."/>
            <person name="Song A."/>
            <person name="Cohen E."/>
            <person name="Akter M."/>
            <person name="Roy R.D."/>
            <person name="Hallikas O."/>
            <person name="Christensen M.M."/>
            <person name="Li P."/>
            <person name="Marangoni P."/>
            <person name="Jernvall J."/>
            <person name="Klein O.D."/>
        </authorList>
    </citation>
    <scope>NUCLEOTIDE SEQUENCE [LARGE SCALE GENOMIC DNA]</scope>
    <source>
        <strain evidence="6">V071</strain>
    </source>
</reference>
<feature type="non-terminal residue" evidence="6">
    <location>
        <position position="406"/>
    </location>
</feature>
<dbReference type="InterPro" id="IPR000436">
    <property type="entry name" value="Sushi_SCR_CCP_dom"/>
</dbReference>
<dbReference type="AlphaFoldDB" id="A0AAW0HTN6"/>
<organism evidence="6 7">
    <name type="scientific">Myodes glareolus</name>
    <name type="common">Bank vole</name>
    <name type="synonym">Clethrionomys glareolus</name>
    <dbReference type="NCBI Taxonomy" id="447135"/>
    <lineage>
        <taxon>Eukaryota</taxon>
        <taxon>Metazoa</taxon>
        <taxon>Chordata</taxon>
        <taxon>Craniata</taxon>
        <taxon>Vertebrata</taxon>
        <taxon>Euteleostomi</taxon>
        <taxon>Mammalia</taxon>
        <taxon>Eutheria</taxon>
        <taxon>Euarchontoglires</taxon>
        <taxon>Glires</taxon>
        <taxon>Rodentia</taxon>
        <taxon>Myomorpha</taxon>
        <taxon>Muroidea</taxon>
        <taxon>Cricetidae</taxon>
        <taxon>Arvicolinae</taxon>
        <taxon>Myodes</taxon>
    </lineage>
</organism>
<comment type="caution">
    <text evidence="4">Lacks conserved residue(s) required for the propagation of feature annotation.</text>
</comment>
<accession>A0AAW0HTN6</accession>
<keyword evidence="1 4" id="KW-0768">Sushi</keyword>
<dbReference type="PANTHER" id="PTHR45785">
    <property type="entry name" value="COMPLEMENT FACTOR H-RELATED"/>
    <property type="match status" value="1"/>
</dbReference>
<evidence type="ECO:0000259" key="5">
    <source>
        <dbReference type="PROSITE" id="PS50923"/>
    </source>
</evidence>
<evidence type="ECO:0000313" key="7">
    <source>
        <dbReference type="Proteomes" id="UP001488838"/>
    </source>
</evidence>
<dbReference type="SMART" id="SM00032">
    <property type="entry name" value="CCP"/>
    <property type="match status" value="7"/>
</dbReference>
<evidence type="ECO:0000313" key="6">
    <source>
        <dbReference type="EMBL" id="KAK7805473.1"/>
    </source>
</evidence>
<evidence type="ECO:0000256" key="2">
    <source>
        <dbReference type="ARBA" id="ARBA00022729"/>
    </source>
</evidence>
<feature type="domain" description="Sushi" evidence="5">
    <location>
        <begin position="291"/>
        <end position="348"/>
    </location>
</feature>
<feature type="domain" description="Sushi" evidence="5">
    <location>
        <begin position="349"/>
        <end position="406"/>
    </location>
</feature>
<proteinExistence type="predicted"/>
<dbReference type="Gene3D" id="2.10.70.10">
    <property type="entry name" value="Complement Module, domain 1"/>
    <property type="match status" value="7"/>
</dbReference>
<dbReference type="Proteomes" id="UP001488838">
    <property type="component" value="Unassembled WGS sequence"/>
</dbReference>
<dbReference type="PANTHER" id="PTHR45785:SF7">
    <property type="entry name" value="COMPLEMENT FACTOR H"/>
    <property type="match status" value="1"/>
</dbReference>
<keyword evidence="2" id="KW-0732">Signal</keyword>
<evidence type="ECO:0000256" key="3">
    <source>
        <dbReference type="ARBA" id="ARBA00023157"/>
    </source>
</evidence>
<feature type="disulfide bond" evidence="4">
    <location>
        <begin position="351"/>
        <end position="394"/>
    </location>
</feature>